<dbReference type="STRING" id="394096.DB31_1030"/>
<protein>
    <submittedName>
        <fullName evidence="2">Uncharacterized protein</fullName>
    </submittedName>
</protein>
<feature type="signal peptide" evidence="1">
    <location>
        <begin position="1"/>
        <end position="20"/>
    </location>
</feature>
<dbReference type="OrthoDB" id="5485554at2"/>
<proteinExistence type="predicted"/>
<evidence type="ECO:0000313" key="2">
    <source>
        <dbReference type="EMBL" id="KFE66557.1"/>
    </source>
</evidence>
<evidence type="ECO:0000313" key="3">
    <source>
        <dbReference type="Proteomes" id="UP000028725"/>
    </source>
</evidence>
<comment type="caution">
    <text evidence="2">The sequence shown here is derived from an EMBL/GenBank/DDBJ whole genome shotgun (WGS) entry which is preliminary data.</text>
</comment>
<organism evidence="2 3">
    <name type="scientific">Hyalangium minutum</name>
    <dbReference type="NCBI Taxonomy" id="394096"/>
    <lineage>
        <taxon>Bacteria</taxon>
        <taxon>Pseudomonadati</taxon>
        <taxon>Myxococcota</taxon>
        <taxon>Myxococcia</taxon>
        <taxon>Myxococcales</taxon>
        <taxon>Cystobacterineae</taxon>
        <taxon>Archangiaceae</taxon>
        <taxon>Hyalangium</taxon>
    </lineage>
</organism>
<dbReference type="PROSITE" id="PS51257">
    <property type="entry name" value="PROKAR_LIPOPROTEIN"/>
    <property type="match status" value="1"/>
</dbReference>
<sequence length="742" mass="77366">MHSGLRGSPRLWRFPALVLAAVLGTACPSGGGSGAPTVTGVSVTADAPRIAPDGTVRLVATVQGTGSIDPAVTWSIEQGGGSLSSDDGAEVIYRAPAAPDAPEALIRATSRSDPAQSATVLLTIAFGTVAGVVITAIPTTLSPGETTAMAALVDGAGLNERRVTWRVIQGPGQLHQVDGRSASFQADATFTGTVVLEAMAVADPSRSATVTLTVAPPATSVIRAAIRQPGCGVFSRTWTCMEVPAGDSSTVLASVASTYEVQVSARVPGTGIEAPLTINSKRDGYQGSLDLHSLDRGQYPLELSVTDARGNALVVPGIFVVDRAPALEVAEPATWQVAVASTLRVRASCQDDAGVCSLVARVESLQAAGTGTLDTTLELAAFAGRKVKLTVSAEDSLGQLTSRAFTVFVASPALEPVAKVPGQLLAADASRLLFATGDGPSAQPKGLGILQRASGQVSPLLTSAGSLISGAQLASTGAVFVAQPVGGTSLDRALYEATPDALTALDPGRIPVWVKARGDFALWTTYPESDLMLRRLSTGTAVRVAVPGNTEQDVTEQGFVAFWDKEYDILTYQDGVTRRLTNDPDSTVWNTYPVTDGTLVVYRKTAPCCSVQTGTVALHTGTQEILLTQPRPMWDVSPGRDYAVNSGWVAYTDLASGGQTQVWLRSPAGETRKITDWSVASTVEALGPGGQVAVRNVMDGKTRLLVSRGTEPLQDLGFVEGRAQWLDGAWHILWADTLFRVR</sequence>
<dbReference type="Proteomes" id="UP000028725">
    <property type="component" value="Unassembled WGS sequence"/>
</dbReference>
<dbReference type="RefSeq" id="WP_157232182.1">
    <property type="nucleotide sequence ID" value="NZ_JMCB01000010.1"/>
</dbReference>
<evidence type="ECO:0000256" key="1">
    <source>
        <dbReference type="SAM" id="SignalP"/>
    </source>
</evidence>
<name>A0A085WFU4_9BACT</name>
<feature type="chain" id="PRO_5001799527" evidence="1">
    <location>
        <begin position="21"/>
        <end position="742"/>
    </location>
</feature>
<dbReference type="EMBL" id="JMCB01000010">
    <property type="protein sequence ID" value="KFE66557.1"/>
    <property type="molecule type" value="Genomic_DNA"/>
</dbReference>
<keyword evidence="1" id="KW-0732">Signal</keyword>
<dbReference type="AlphaFoldDB" id="A0A085WFU4"/>
<accession>A0A085WFU4</accession>
<gene>
    <name evidence="2" type="ORF">DB31_1030</name>
</gene>
<reference evidence="2 3" key="1">
    <citation type="submission" date="2014-04" db="EMBL/GenBank/DDBJ databases">
        <title>Genome assembly of Hyalangium minutum DSM 14724.</title>
        <authorList>
            <person name="Sharma G."/>
            <person name="Subramanian S."/>
        </authorList>
    </citation>
    <scope>NUCLEOTIDE SEQUENCE [LARGE SCALE GENOMIC DNA]</scope>
    <source>
        <strain evidence="2 3">DSM 14724</strain>
    </source>
</reference>
<keyword evidence="3" id="KW-1185">Reference proteome</keyword>